<sequence length="275" mass="32315">MNILHTYFDNKLVEAGFPSELTIESSLSYSQGDGVAFYGRLYSDDWINLYKHIYPEQTEKAYRRFAFIAEYIGENEYFNVLDITRNHFGYRYSHCNTMSLDTRPAEEAFCFRDIRNKDKAIFREIWDNFIADLGEYIKDTSTMLERLGYRLLESMYIEPEEKRRTINTKQYRIEFTVEPVPFHYGYFSSEDFGYEDTNQFCEAILNGMKIVDLSATVYHKALGIQMGESSLGWCTYLSEDTTYGGNQRYLILDAIREARTFAHKLAGLTQLRQPQ</sequence>
<accession>A0A0A3A430</accession>
<name>A0A0A3A430_9PAST</name>
<protein>
    <submittedName>
        <fullName evidence="1">Uncharacterized protein</fullName>
    </submittedName>
</protein>
<dbReference type="RefSeq" id="WP_039163111.1">
    <property type="nucleotide sequence ID" value="NZ_JPJQ01000019.1"/>
</dbReference>
<dbReference type="EMBL" id="JPJQ01000019">
    <property type="protein sequence ID" value="KGQ62477.1"/>
    <property type="molecule type" value="Genomic_DNA"/>
</dbReference>
<comment type="caution">
    <text evidence="1">The sequence shown here is derived from an EMBL/GenBank/DDBJ whole genome shotgun (WGS) entry which is preliminary data.</text>
</comment>
<evidence type="ECO:0000313" key="1">
    <source>
        <dbReference type="EMBL" id="KGQ62477.1"/>
    </source>
</evidence>
<proteinExistence type="predicted"/>
<gene>
    <name evidence="1" type="ORF">IO48_04085</name>
</gene>
<dbReference type="AlphaFoldDB" id="A0A0A3A430"/>
<dbReference type="Proteomes" id="UP000030554">
    <property type="component" value="Unassembled WGS sequence"/>
</dbReference>
<organism evidence="1 2">
    <name type="scientific">Gallibacterium anatis 4895</name>
    <dbReference type="NCBI Taxonomy" id="1396510"/>
    <lineage>
        <taxon>Bacteria</taxon>
        <taxon>Pseudomonadati</taxon>
        <taxon>Pseudomonadota</taxon>
        <taxon>Gammaproteobacteria</taxon>
        <taxon>Pasteurellales</taxon>
        <taxon>Pasteurellaceae</taxon>
        <taxon>Gallibacterium</taxon>
    </lineage>
</organism>
<evidence type="ECO:0000313" key="2">
    <source>
        <dbReference type="Proteomes" id="UP000030554"/>
    </source>
</evidence>
<reference evidence="1 2" key="1">
    <citation type="submission" date="2014-07" db="EMBL/GenBank/DDBJ databases">
        <title>Chaperone-usher fimbriae in a diverse selection of Gallibacterium genomes.</title>
        <authorList>
            <person name="Kudirkiene E."/>
            <person name="Bager R.J."/>
            <person name="Johnson T.J."/>
            <person name="Bojesen A.M."/>
        </authorList>
    </citation>
    <scope>NUCLEOTIDE SEQUENCE [LARGE SCALE GENOMIC DNA]</scope>
    <source>
        <strain evidence="1 2">4895</strain>
    </source>
</reference>